<dbReference type="PANTHER" id="PTHR23080">
    <property type="entry name" value="THAP DOMAIN PROTEIN"/>
    <property type="match status" value="1"/>
</dbReference>
<evidence type="ECO:0000256" key="1">
    <source>
        <dbReference type="ARBA" id="ARBA00001968"/>
    </source>
</evidence>
<sequence>MTRTTFTMCHQLTWGIKSNKASGDQRYALVSKSGAKTSRQRESPCATDNNQHDACINKIATLRIENEQLYAELGRLQTENTTLKATSRPGQLTARAQTWSNYKHNNTIKFLVSITPTGAYFLCIKRHLVQDIRQGYYSTQWLFGQNSAWRSGCWLTVGFDIKNFANKSATLVIPAFTRRKKTTMPKKQNRHVK</sequence>
<gene>
    <name evidence="5" type="ORF">MCOR_48456</name>
</gene>
<dbReference type="Proteomes" id="UP000507470">
    <property type="component" value="Unassembled WGS sequence"/>
</dbReference>
<evidence type="ECO:0000313" key="5">
    <source>
        <dbReference type="EMBL" id="CAC5415780.1"/>
    </source>
</evidence>
<evidence type="ECO:0000259" key="4">
    <source>
        <dbReference type="Pfam" id="PF13359"/>
    </source>
</evidence>
<evidence type="ECO:0000256" key="3">
    <source>
        <dbReference type="SAM" id="Coils"/>
    </source>
</evidence>
<reference evidence="5 6" key="1">
    <citation type="submission" date="2020-06" db="EMBL/GenBank/DDBJ databases">
        <authorList>
            <person name="Li R."/>
            <person name="Bekaert M."/>
        </authorList>
    </citation>
    <scope>NUCLEOTIDE SEQUENCE [LARGE SCALE GENOMIC DNA]</scope>
    <source>
        <strain evidence="6">wild</strain>
    </source>
</reference>
<comment type="cofactor">
    <cofactor evidence="1">
        <name>a divalent metal cation</name>
        <dbReference type="ChEBI" id="CHEBI:60240"/>
    </cofactor>
</comment>
<keyword evidence="2" id="KW-0479">Metal-binding</keyword>
<dbReference type="GO" id="GO:0046872">
    <property type="term" value="F:metal ion binding"/>
    <property type="evidence" value="ECO:0007669"/>
    <property type="project" value="UniProtKB-KW"/>
</dbReference>
<evidence type="ECO:0000256" key="2">
    <source>
        <dbReference type="ARBA" id="ARBA00022723"/>
    </source>
</evidence>
<protein>
    <recommendedName>
        <fullName evidence="4">DDE Tnp4 domain-containing protein</fullName>
    </recommendedName>
</protein>
<name>A0A6J8E5M9_MYTCO</name>
<dbReference type="InterPro" id="IPR027806">
    <property type="entry name" value="HARBI1_dom"/>
</dbReference>
<keyword evidence="6" id="KW-1185">Reference proteome</keyword>
<feature type="domain" description="DDE Tnp4" evidence="4">
    <location>
        <begin position="82"/>
        <end position="123"/>
    </location>
</feature>
<keyword evidence="3" id="KW-0175">Coiled coil</keyword>
<dbReference type="Pfam" id="PF13359">
    <property type="entry name" value="DDE_Tnp_4"/>
    <property type="match status" value="1"/>
</dbReference>
<dbReference type="EMBL" id="CACVKT020008512">
    <property type="protein sequence ID" value="CAC5415780.1"/>
    <property type="molecule type" value="Genomic_DNA"/>
</dbReference>
<evidence type="ECO:0000313" key="6">
    <source>
        <dbReference type="Proteomes" id="UP000507470"/>
    </source>
</evidence>
<dbReference type="AlphaFoldDB" id="A0A6J8E5M9"/>
<accession>A0A6J8E5M9</accession>
<proteinExistence type="predicted"/>
<organism evidence="5 6">
    <name type="scientific">Mytilus coruscus</name>
    <name type="common">Sea mussel</name>
    <dbReference type="NCBI Taxonomy" id="42192"/>
    <lineage>
        <taxon>Eukaryota</taxon>
        <taxon>Metazoa</taxon>
        <taxon>Spiralia</taxon>
        <taxon>Lophotrochozoa</taxon>
        <taxon>Mollusca</taxon>
        <taxon>Bivalvia</taxon>
        <taxon>Autobranchia</taxon>
        <taxon>Pteriomorphia</taxon>
        <taxon>Mytilida</taxon>
        <taxon>Mytiloidea</taxon>
        <taxon>Mytilidae</taxon>
        <taxon>Mytilinae</taxon>
        <taxon>Mytilus</taxon>
    </lineage>
</organism>
<feature type="coiled-coil region" evidence="3">
    <location>
        <begin position="59"/>
        <end position="86"/>
    </location>
</feature>